<reference evidence="4" key="1">
    <citation type="journal article" date="2019" name="Int. J. Syst. Evol. Microbiol.">
        <title>The Global Catalogue of Microorganisms (GCM) 10K type strain sequencing project: providing services to taxonomists for standard genome sequencing and annotation.</title>
        <authorList>
            <consortium name="The Broad Institute Genomics Platform"/>
            <consortium name="The Broad Institute Genome Sequencing Center for Infectious Disease"/>
            <person name="Wu L."/>
            <person name="Ma J."/>
        </authorList>
    </citation>
    <scope>NUCLEOTIDE SEQUENCE [LARGE SCALE GENOMIC DNA]</scope>
    <source>
        <strain evidence="4">JCM 17695</strain>
    </source>
</reference>
<accession>A0ABW2TH16</accession>
<proteinExistence type="predicted"/>
<name>A0ABW2TH16_9PSEU</name>
<gene>
    <name evidence="3" type="ORF">ACFQV2_04095</name>
</gene>
<keyword evidence="4" id="KW-1185">Reference proteome</keyword>
<evidence type="ECO:0000313" key="4">
    <source>
        <dbReference type="Proteomes" id="UP001596512"/>
    </source>
</evidence>
<feature type="compositionally biased region" description="Basic residues" evidence="1">
    <location>
        <begin position="385"/>
        <end position="399"/>
    </location>
</feature>
<feature type="compositionally biased region" description="Basic residues" evidence="1">
    <location>
        <begin position="1"/>
        <end position="20"/>
    </location>
</feature>
<protein>
    <submittedName>
        <fullName evidence="3">Lytic transglycosylase domain-containing protein</fullName>
    </submittedName>
</protein>
<sequence length="463" mass="49361">MSAKKGGQHRKRSDRGRRRSAVAAAGAMLLVPAVVAGEPAPWLAPADDVALAGHPGAGATELDDPSTLGADGSKPENAKIGPQILALADKPDLLALTAGPTAGYPRGPLGIPGNMLTAYMRAAQSLAATMPNCKLQWSLLASIGRIESGHAYGGQADANGNTVRRILGPELNGAGPVAAIADTDGGRYDGNTVWDHAVGPMQFIPSTWAGYASDGNGDGQTDPNNIFDAAVGAGKYLCSGGLDLSDGQQRAVAVFRYNNSDSYVRTVLLWADAYARGVHPMDPTPVRDIPQPVIIPPSNGEEGEIPPGVTPTQPPSTPPSATTTRPRARRRPPRPPPAPRRPPRRPPHRRQRRPRPPPRRPPPRRATPPPPRRPRPPPPPPPTTRARRKPRRRRPRRPRAAPPRSTPARSPRPRRPARCNPDPPRRPPGIHPEGLRVSNDVIIRNRVPDDHTIWPAPGGQGSG</sequence>
<dbReference type="InterPro" id="IPR031304">
    <property type="entry name" value="SLT_2"/>
</dbReference>
<dbReference type="PANTHER" id="PTHR30163">
    <property type="entry name" value="MEMBRANE-BOUND LYTIC MUREIN TRANSGLYCOSYLASE B"/>
    <property type="match status" value="1"/>
</dbReference>
<dbReference type="Proteomes" id="UP001596512">
    <property type="component" value="Unassembled WGS sequence"/>
</dbReference>
<evidence type="ECO:0000313" key="3">
    <source>
        <dbReference type="EMBL" id="MFC7612939.1"/>
    </source>
</evidence>
<dbReference type="Gene3D" id="1.10.530.10">
    <property type="match status" value="1"/>
</dbReference>
<organism evidence="3 4">
    <name type="scientific">Actinokineospora soli</name>
    <dbReference type="NCBI Taxonomy" id="1048753"/>
    <lineage>
        <taxon>Bacteria</taxon>
        <taxon>Bacillati</taxon>
        <taxon>Actinomycetota</taxon>
        <taxon>Actinomycetes</taxon>
        <taxon>Pseudonocardiales</taxon>
        <taxon>Pseudonocardiaceae</taxon>
        <taxon>Actinokineospora</taxon>
    </lineage>
</organism>
<dbReference type="Pfam" id="PF13406">
    <property type="entry name" value="SLT_2"/>
    <property type="match status" value="1"/>
</dbReference>
<dbReference type="SUPFAM" id="SSF53955">
    <property type="entry name" value="Lysozyme-like"/>
    <property type="match status" value="1"/>
</dbReference>
<feature type="region of interest" description="Disordered" evidence="1">
    <location>
        <begin position="281"/>
        <end position="440"/>
    </location>
</feature>
<feature type="compositionally biased region" description="Basic residues" evidence="1">
    <location>
        <begin position="341"/>
        <end position="363"/>
    </location>
</feature>
<evidence type="ECO:0000256" key="1">
    <source>
        <dbReference type="SAM" id="MobiDB-lite"/>
    </source>
</evidence>
<feature type="domain" description="Transglycosylase SLT" evidence="2">
    <location>
        <begin position="194"/>
        <end position="242"/>
    </location>
</feature>
<dbReference type="CDD" id="cd13399">
    <property type="entry name" value="Slt35-like"/>
    <property type="match status" value="1"/>
</dbReference>
<feature type="compositionally biased region" description="Pro residues" evidence="1">
    <location>
        <begin position="364"/>
        <end position="383"/>
    </location>
</feature>
<dbReference type="InterPro" id="IPR043426">
    <property type="entry name" value="MltB-like"/>
</dbReference>
<dbReference type="EMBL" id="JBHTEY010000004">
    <property type="protein sequence ID" value="MFC7612939.1"/>
    <property type="molecule type" value="Genomic_DNA"/>
</dbReference>
<evidence type="ECO:0000259" key="2">
    <source>
        <dbReference type="Pfam" id="PF13406"/>
    </source>
</evidence>
<feature type="region of interest" description="Disordered" evidence="1">
    <location>
        <begin position="54"/>
        <end position="75"/>
    </location>
</feature>
<feature type="compositionally biased region" description="Pro residues" evidence="1">
    <location>
        <begin position="308"/>
        <end position="318"/>
    </location>
</feature>
<comment type="caution">
    <text evidence="3">The sequence shown here is derived from an EMBL/GenBank/DDBJ whole genome shotgun (WGS) entry which is preliminary data.</text>
</comment>
<dbReference type="InterPro" id="IPR023346">
    <property type="entry name" value="Lysozyme-like_dom_sf"/>
</dbReference>
<feature type="region of interest" description="Disordered" evidence="1">
    <location>
        <begin position="1"/>
        <end position="21"/>
    </location>
</feature>
<dbReference type="PANTHER" id="PTHR30163:SF8">
    <property type="entry name" value="LYTIC MUREIN TRANSGLYCOSYLASE"/>
    <property type="match status" value="1"/>
</dbReference>